<keyword evidence="5" id="KW-0812">Transmembrane</keyword>
<evidence type="ECO:0000256" key="2">
    <source>
        <dbReference type="ARBA" id="ARBA00022490"/>
    </source>
</evidence>
<dbReference type="RefSeq" id="WP_077993524.1">
    <property type="nucleotide sequence ID" value="NZ_CP015625.1"/>
</dbReference>
<dbReference type="AlphaFoldDB" id="A0A1U9MJL3"/>
<keyword evidence="5" id="KW-0472">Membrane</keyword>
<dbReference type="SUPFAM" id="SSF53474">
    <property type="entry name" value="alpha/beta-Hydrolases"/>
    <property type="match status" value="1"/>
</dbReference>
<evidence type="ECO:0000313" key="8">
    <source>
        <dbReference type="Proteomes" id="UP000189632"/>
    </source>
</evidence>
<dbReference type="GO" id="GO:0005737">
    <property type="term" value="C:cytoplasm"/>
    <property type="evidence" value="ECO:0007669"/>
    <property type="project" value="UniProtKB-SubCell"/>
</dbReference>
<proteinExistence type="inferred from homology"/>
<sequence>MSKRVFSRTPALTIHLFVLSAMSMPILFFPIFVLFIMISLQTGSANERTIHQASERCYNAAKGKTRFVLLNQGKNRFFNGVINAPQGLYSVDLVEQNGAHSRHFFHQKTGENRFRFKATKTQRLKLEFGKAGRYCLKLENPDIDHQKSTPAPVEDFLSPTLQQLAKTGFQPDEIRIFWEKIVKAGTPLIEKSEGNERIITFLQRGAKQNVFLLGAPSGDHEKLVRLGTTDIWYKSFKVPSDTRFSYQLAVDVPEIKGTPQEKRMAISYTVKADPLNLKPHPVDAPDPYNQESVVELENAPAQNWIPAQSRLVSSDNRQATTENFYVSSLKLGNRHKITLYKTKGVTKRGVGKNGIEPVVLFVFDGEEYQTRVPLPAILDKMVEAQVIAPTIAVFIHNIDRKSRMQELPGNPDFADFLAFELLPEIERRMARKFPPSRIVLAGSSFGGLAAMTVALRHPDKFGHVLSMSGSFWWSPENGASEREDYVSRVVATMPSPPLSVFLSVGVFEGGHSGGQRSLLDANRHLFEVLLAKQVPVVYREYSGGHDYIVWQGAISDGLMALFPEISPQ</sequence>
<comment type="subcellular location">
    <subcellularLocation>
        <location evidence="1">Cytoplasm</location>
    </subcellularLocation>
</comment>
<feature type="transmembrane region" description="Helical" evidence="5">
    <location>
        <begin position="12"/>
        <end position="38"/>
    </location>
</feature>
<evidence type="ECO:0000256" key="5">
    <source>
        <dbReference type="SAM" id="Phobius"/>
    </source>
</evidence>
<feature type="domain" description="Enterochelin esterase N-terminal" evidence="6">
    <location>
        <begin position="199"/>
        <end position="304"/>
    </location>
</feature>
<dbReference type="InterPro" id="IPR021764">
    <property type="entry name" value="Enterochelin_esterase_N"/>
</dbReference>
<dbReference type="Proteomes" id="UP000189632">
    <property type="component" value="Chromosome"/>
</dbReference>
<dbReference type="InterPro" id="IPR013783">
    <property type="entry name" value="Ig-like_fold"/>
</dbReference>
<evidence type="ECO:0000256" key="3">
    <source>
        <dbReference type="ARBA" id="ARBA00022801"/>
    </source>
</evidence>
<evidence type="ECO:0000256" key="1">
    <source>
        <dbReference type="ARBA" id="ARBA00004496"/>
    </source>
</evidence>
<dbReference type="Pfam" id="PF00756">
    <property type="entry name" value="Esterase"/>
    <property type="match status" value="1"/>
</dbReference>
<keyword evidence="2" id="KW-0963">Cytoplasm</keyword>
<evidence type="ECO:0000256" key="4">
    <source>
        <dbReference type="ARBA" id="ARBA00024201"/>
    </source>
</evidence>
<dbReference type="PANTHER" id="PTHR48098:SF3">
    <property type="entry name" value="IRON(III) ENTEROBACTIN ESTERASE"/>
    <property type="match status" value="1"/>
</dbReference>
<dbReference type="InterPro" id="IPR050583">
    <property type="entry name" value="Mycobacterial_A85_antigen"/>
</dbReference>
<dbReference type="GO" id="GO:0006826">
    <property type="term" value="P:iron ion transport"/>
    <property type="evidence" value="ECO:0007669"/>
    <property type="project" value="InterPro"/>
</dbReference>
<organism evidence="7 8">
    <name type="scientific">Bartonella choladocola</name>
    <dbReference type="NCBI Taxonomy" id="2750995"/>
    <lineage>
        <taxon>Bacteria</taxon>
        <taxon>Pseudomonadati</taxon>
        <taxon>Pseudomonadota</taxon>
        <taxon>Alphaproteobacteria</taxon>
        <taxon>Hyphomicrobiales</taxon>
        <taxon>Bartonellaceae</taxon>
        <taxon>Bartonella</taxon>
    </lineage>
</organism>
<dbReference type="Gene3D" id="3.40.50.1820">
    <property type="entry name" value="alpha/beta hydrolase"/>
    <property type="match status" value="1"/>
</dbReference>
<dbReference type="GO" id="GO:0005506">
    <property type="term" value="F:iron ion binding"/>
    <property type="evidence" value="ECO:0007669"/>
    <property type="project" value="InterPro"/>
</dbReference>
<reference evidence="7 8" key="1">
    <citation type="submission" date="2016-11" db="EMBL/GenBank/DDBJ databases">
        <title>Comparative genomics of Bartonella apis.</title>
        <authorList>
            <person name="Engel P."/>
        </authorList>
    </citation>
    <scope>NUCLEOTIDE SEQUENCE [LARGE SCALE GENOMIC DNA]</scope>
    <source>
        <strain evidence="7 8">BBC0122</strain>
    </source>
</reference>
<dbReference type="PANTHER" id="PTHR48098">
    <property type="entry name" value="ENTEROCHELIN ESTERASE-RELATED"/>
    <property type="match status" value="1"/>
</dbReference>
<dbReference type="KEGG" id="bapi:BBC0122_019530"/>
<dbReference type="Pfam" id="PF11806">
    <property type="entry name" value="Enterochelin_N"/>
    <property type="match status" value="1"/>
</dbReference>
<gene>
    <name evidence="7" type="ORF">BBC0122_019530</name>
</gene>
<comment type="similarity">
    <text evidence="4">Belongs to the Fes family.</text>
</comment>
<dbReference type="OrthoDB" id="9775130at2"/>
<evidence type="ECO:0000259" key="6">
    <source>
        <dbReference type="Pfam" id="PF11806"/>
    </source>
</evidence>
<keyword evidence="3" id="KW-0378">Hydrolase</keyword>
<dbReference type="Gene3D" id="2.60.40.10">
    <property type="entry name" value="Immunoglobulins"/>
    <property type="match status" value="1"/>
</dbReference>
<dbReference type="SUPFAM" id="SSF81296">
    <property type="entry name" value="E set domains"/>
    <property type="match status" value="1"/>
</dbReference>
<protein>
    <submittedName>
        <fullName evidence="7">Enterochelin esterase</fullName>
    </submittedName>
</protein>
<dbReference type="EMBL" id="CP015625">
    <property type="protein sequence ID" value="AQT48046.1"/>
    <property type="molecule type" value="Genomic_DNA"/>
</dbReference>
<keyword evidence="5" id="KW-1133">Transmembrane helix</keyword>
<dbReference type="InterPro" id="IPR000801">
    <property type="entry name" value="Esterase-like"/>
</dbReference>
<dbReference type="InterPro" id="IPR014756">
    <property type="entry name" value="Ig_E-set"/>
</dbReference>
<dbReference type="GO" id="GO:0008849">
    <property type="term" value="F:enterochelin esterase activity"/>
    <property type="evidence" value="ECO:0007669"/>
    <property type="project" value="InterPro"/>
</dbReference>
<keyword evidence="8" id="KW-1185">Reference proteome</keyword>
<dbReference type="InterPro" id="IPR029058">
    <property type="entry name" value="AB_hydrolase_fold"/>
</dbReference>
<evidence type="ECO:0000313" key="7">
    <source>
        <dbReference type="EMBL" id="AQT48046.1"/>
    </source>
</evidence>
<accession>A0A1U9MJL3</accession>
<name>A0A1U9MJL3_9HYPH</name>